<comment type="caution">
    <text evidence="3">The sequence shown here is derived from an EMBL/GenBank/DDBJ whole genome shotgun (WGS) entry which is preliminary data.</text>
</comment>
<protein>
    <submittedName>
        <fullName evidence="3">ATP-dependent DNA ligase</fullName>
    </submittedName>
</protein>
<dbReference type="Pfam" id="PF21686">
    <property type="entry name" value="LigD_Prim-Pol"/>
    <property type="match status" value="1"/>
</dbReference>
<keyword evidence="3" id="KW-0436">Ligase</keyword>
<sequence>MASPYIEIPVGDRLVKVSNPDKVYFPEHGYTKRQLVEYYIAVGEGILRATRDRPTTLERWPAGVFEGAKMATREDYARSQMGAGGGKSDAFYQKRIPKGAPGWV</sequence>
<feature type="non-terminal residue" evidence="3">
    <location>
        <position position="104"/>
    </location>
</feature>
<dbReference type="PANTHER" id="PTHR42705:SF3">
    <property type="entry name" value="ATP-DEPENDENT DNA LIGASE"/>
    <property type="match status" value="1"/>
</dbReference>
<dbReference type="PANTHER" id="PTHR42705">
    <property type="entry name" value="BIFUNCTIONAL NON-HOMOLOGOUS END JOINING PROTEIN LIGD"/>
    <property type="match status" value="1"/>
</dbReference>
<evidence type="ECO:0000256" key="1">
    <source>
        <dbReference type="SAM" id="MobiDB-lite"/>
    </source>
</evidence>
<proteinExistence type="predicted"/>
<dbReference type="InterPro" id="IPR014145">
    <property type="entry name" value="LigD_pol_dom"/>
</dbReference>
<feature type="region of interest" description="Disordered" evidence="1">
    <location>
        <begin position="79"/>
        <end position="104"/>
    </location>
</feature>
<keyword evidence="4" id="KW-1185">Reference proteome</keyword>
<dbReference type="InterPro" id="IPR052171">
    <property type="entry name" value="NHEJ_LigD"/>
</dbReference>
<dbReference type="EMBL" id="JBHTIR010003138">
    <property type="protein sequence ID" value="MFD0854728.1"/>
    <property type="molecule type" value="Genomic_DNA"/>
</dbReference>
<feature type="domain" description="DNA ligase D polymerase" evidence="2">
    <location>
        <begin position="31"/>
        <end position="104"/>
    </location>
</feature>
<organism evidence="3 4">
    <name type="scientific">Actinomadura adrarensis</name>
    <dbReference type="NCBI Taxonomy" id="1819600"/>
    <lineage>
        <taxon>Bacteria</taxon>
        <taxon>Bacillati</taxon>
        <taxon>Actinomycetota</taxon>
        <taxon>Actinomycetes</taxon>
        <taxon>Streptosporangiales</taxon>
        <taxon>Thermomonosporaceae</taxon>
        <taxon>Actinomadura</taxon>
    </lineage>
</organism>
<evidence type="ECO:0000259" key="2">
    <source>
        <dbReference type="Pfam" id="PF21686"/>
    </source>
</evidence>
<reference evidence="4" key="1">
    <citation type="journal article" date="2019" name="Int. J. Syst. Evol. Microbiol.">
        <title>The Global Catalogue of Microorganisms (GCM) 10K type strain sequencing project: providing services to taxonomists for standard genome sequencing and annotation.</title>
        <authorList>
            <consortium name="The Broad Institute Genomics Platform"/>
            <consortium name="The Broad Institute Genome Sequencing Center for Infectious Disease"/>
            <person name="Wu L."/>
            <person name="Ma J."/>
        </authorList>
    </citation>
    <scope>NUCLEOTIDE SEQUENCE [LARGE SCALE GENOMIC DNA]</scope>
    <source>
        <strain evidence="4">JCM 31696</strain>
    </source>
</reference>
<gene>
    <name evidence="3" type="ORF">ACFQ07_20990</name>
</gene>
<evidence type="ECO:0000313" key="3">
    <source>
        <dbReference type="EMBL" id="MFD0854728.1"/>
    </source>
</evidence>
<evidence type="ECO:0000313" key="4">
    <source>
        <dbReference type="Proteomes" id="UP001597083"/>
    </source>
</evidence>
<dbReference type="Proteomes" id="UP001597083">
    <property type="component" value="Unassembled WGS sequence"/>
</dbReference>
<dbReference type="Gene3D" id="3.90.920.10">
    <property type="entry name" value="DNA primase, PRIM domain"/>
    <property type="match status" value="1"/>
</dbReference>
<name>A0ABW3CJQ7_9ACTN</name>
<dbReference type="GO" id="GO:0016874">
    <property type="term" value="F:ligase activity"/>
    <property type="evidence" value="ECO:0007669"/>
    <property type="project" value="UniProtKB-KW"/>
</dbReference>
<accession>A0ABW3CJQ7</accession>